<evidence type="ECO:0000256" key="1">
    <source>
        <dbReference type="SAM" id="MobiDB-lite"/>
    </source>
</evidence>
<dbReference type="GO" id="GO:0016787">
    <property type="term" value="F:hydrolase activity"/>
    <property type="evidence" value="ECO:0007669"/>
    <property type="project" value="UniProtKB-ARBA"/>
</dbReference>
<dbReference type="InterPro" id="IPR002591">
    <property type="entry name" value="Phosphodiest/P_Trfase"/>
</dbReference>
<evidence type="ECO:0000313" key="2">
    <source>
        <dbReference type="EMBL" id="EEG57397.1"/>
    </source>
</evidence>
<dbReference type="PANTHER" id="PTHR10151:SF120">
    <property type="entry name" value="BIS(5'-ADENOSYL)-TRIPHOSPHATASE"/>
    <property type="match status" value="1"/>
</dbReference>
<dbReference type="Proteomes" id="UP000004756">
    <property type="component" value="Unassembled WGS sequence"/>
</dbReference>
<dbReference type="SUPFAM" id="SSF53649">
    <property type="entry name" value="Alkaline phosphatase-like"/>
    <property type="match status" value="1"/>
</dbReference>
<gene>
    <name evidence="2" type="ORF">CLOSTASPAR_00488</name>
</gene>
<dbReference type="HOGENOM" id="CLU_616358_0_0_9"/>
<accession>C0CU39</accession>
<feature type="compositionally biased region" description="Basic residues" evidence="1">
    <location>
        <begin position="416"/>
        <end position="425"/>
    </location>
</feature>
<dbReference type="AlphaFoldDB" id="C0CU39"/>
<dbReference type="Gene3D" id="3.40.720.10">
    <property type="entry name" value="Alkaline Phosphatase, subunit A"/>
    <property type="match status" value="1"/>
</dbReference>
<dbReference type="CDD" id="cd16018">
    <property type="entry name" value="Enpp"/>
    <property type="match status" value="1"/>
</dbReference>
<reference evidence="2 3" key="1">
    <citation type="submission" date="2009-01" db="EMBL/GenBank/DDBJ databases">
        <authorList>
            <person name="Fulton L."/>
            <person name="Clifton S."/>
            <person name="Fulton B."/>
            <person name="Xu J."/>
            <person name="Minx P."/>
            <person name="Pepin K.H."/>
            <person name="Johnson M."/>
            <person name="Bhonagiri V."/>
            <person name="Nash W.E."/>
            <person name="Mardis E.R."/>
            <person name="Wilson R.K."/>
        </authorList>
    </citation>
    <scope>NUCLEOTIDE SEQUENCE [LARGE SCALE GENOMIC DNA]</scope>
    <source>
        <strain evidence="2 3">DSM 15981</strain>
    </source>
</reference>
<feature type="region of interest" description="Disordered" evidence="1">
    <location>
        <begin position="357"/>
        <end position="430"/>
    </location>
</feature>
<proteinExistence type="predicted"/>
<comment type="caution">
    <text evidence="2">The sequence shown here is derived from an EMBL/GenBank/DDBJ whole genome shotgun (WGS) entry which is preliminary data.</text>
</comment>
<reference evidence="2 3" key="2">
    <citation type="submission" date="2009-02" db="EMBL/GenBank/DDBJ databases">
        <title>Draft genome sequence of Clostridium asparagiforme (DSM 15981).</title>
        <authorList>
            <person name="Sudarsanam P."/>
            <person name="Ley R."/>
            <person name="Guruge J."/>
            <person name="Turnbaugh P.J."/>
            <person name="Mahowald M."/>
            <person name="Liep D."/>
            <person name="Gordon J."/>
        </authorList>
    </citation>
    <scope>NUCLEOTIDE SEQUENCE [LARGE SCALE GENOMIC DNA]</scope>
    <source>
        <strain evidence="2 3">DSM 15981</strain>
    </source>
</reference>
<dbReference type="EMBL" id="ACCJ01000022">
    <property type="protein sequence ID" value="EEG57397.1"/>
    <property type="molecule type" value="Genomic_DNA"/>
</dbReference>
<sequence length="444" mass="49614">MMKRERNRLIVLSLDAVGSIDLPYMRTLPHFRAFMKRAAGCERVISVYPSLTYPAHTSIMTGLYPANHRIVNNHKIQPEKRKPDWFWQRRYIHGTTLYDEARRSGLKVATLLWPVTGKARIRYNLPEVWANQPWENQISVSISNGTPWYQVDLYRRFGYMVDGVKQPQLDNFVQAGMLYTLRRYQPDVLFAHLTDVDTNRHTFGASVLGIQDALGRHDRRLGELFSLLGSMGWEQKTNVVVLGDHCQKDVSMAVYPNYWFRRKGWLTAEKGMVKEWRGAGPGVRRGLLHLSEKPAGPGAGGGSAPFALPLEGGRAFRPGAVFRAASDPEHGGQRGLRFYAGGKGRVFLPERVRRAVPAGGLRQRPARGHPRVSAHQGELSDDLFCRGTGLYPGGQNRQHAPGGRGPAAGQSPGRQPWRHGRKGARRPAQGGLRGLVAAFCGKCE</sequence>
<protein>
    <submittedName>
        <fullName evidence="2">Type I phosphodiesterase / nucleotide pyrophosphatase</fullName>
    </submittedName>
</protein>
<keyword evidence="3" id="KW-1185">Reference proteome</keyword>
<dbReference type="PANTHER" id="PTHR10151">
    <property type="entry name" value="ECTONUCLEOTIDE PYROPHOSPHATASE/PHOSPHODIESTERASE"/>
    <property type="match status" value="1"/>
</dbReference>
<dbReference type="InterPro" id="IPR017850">
    <property type="entry name" value="Alkaline_phosphatase_core_sf"/>
</dbReference>
<evidence type="ECO:0000313" key="3">
    <source>
        <dbReference type="Proteomes" id="UP000004756"/>
    </source>
</evidence>
<organism evidence="2 3">
    <name type="scientific">[Clostridium] asparagiforme DSM 15981</name>
    <dbReference type="NCBI Taxonomy" id="518636"/>
    <lineage>
        <taxon>Bacteria</taxon>
        <taxon>Bacillati</taxon>
        <taxon>Bacillota</taxon>
        <taxon>Clostridia</taxon>
        <taxon>Lachnospirales</taxon>
        <taxon>Lachnospiraceae</taxon>
        <taxon>Enterocloster</taxon>
    </lineage>
</organism>
<name>C0CU39_9FIRM</name>
<dbReference type="Pfam" id="PF01663">
    <property type="entry name" value="Phosphodiest"/>
    <property type="match status" value="1"/>
</dbReference>